<keyword evidence="3" id="KW-1185">Reference proteome</keyword>
<evidence type="ECO:0000313" key="3">
    <source>
        <dbReference type="Proteomes" id="UP001108240"/>
    </source>
</evidence>
<accession>A0A9J8CWS6</accession>
<organism evidence="2 3">
    <name type="scientific">Cyprinus carpio carpio</name>
    <dbReference type="NCBI Taxonomy" id="630221"/>
    <lineage>
        <taxon>Eukaryota</taxon>
        <taxon>Metazoa</taxon>
        <taxon>Chordata</taxon>
        <taxon>Craniata</taxon>
        <taxon>Vertebrata</taxon>
        <taxon>Euteleostomi</taxon>
        <taxon>Actinopterygii</taxon>
        <taxon>Neopterygii</taxon>
        <taxon>Teleostei</taxon>
        <taxon>Ostariophysi</taxon>
        <taxon>Cypriniformes</taxon>
        <taxon>Cyprinidae</taxon>
        <taxon>Cyprininae</taxon>
        <taxon>Cyprinus</taxon>
    </lineage>
</organism>
<feature type="compositionally biased region" description="Low complexity" evidence="1">
    <location>
        <begin position="14"/>
        <end position="27"/>
    </location>
</feature>
<protein>
    <submittedName>
        <fullName evidence="2">Uncharacterized protein</fullName>
    </submittedName>
</protein>
<reference evidence="2" key="1">
    <citation type="submission" date="2025-08" db="UniProtKB">
        <authorList>
            <consortium name="Ensembl"/>
        </authorList>
    </citation>
    <scope>IDENTIFICATION</scope>
</reference>
<dbReference type="Proteomes" id="UP001108240">
    <property type="component" value="Unplaced"/>
</dbReference>
<evidence type="ECO:0000256" key="1">
    <source>
        <dbReference type="SAM" id="MobiDB-lite"/>
    </source>
</evidence>
<dbReference type="AlphaFoldDB" id="A0A9J8CWS6"/>
<sequence length="63" mass="6676">MVRHRRPGEGARGAGRLRSGPRSASSRPHPKPIRGWGPAPAPVPLVTLDNLGPIARAYHGDHG</sequence>
<evidence type="ECO:0000313" key="2">
    <source>
        <dbReference type="Ensembl" id="ENSCCRP00000174138.1"/>
    </source>
</evidence>
<reference evidence="2" key="2">
    <citation type="submission" date="2025-09" db="UniProtKB">
        <authorList>
            <consortium name="Ensembl"/>
        </authorList>
    </citation>
    <scope>IDENTIFICATION</scope>
</reference>
<feature type="region of interest" description="Disordered" evidence="1">
    <location>
        <begin position="1"/>
        <end position="42"/>
    </location>
</feature>
<proteinExistence type="predicted"/>
<name>A0A9J8CWS6_CYPCA</name>
<dbReference type="Ensembl" id="ENSCCRT00000185528.1">
    <property type="protein sequence ID" value="ENSCCRP00000174138.1"/>
    <property type="gene ID" value="ENSCCRG00000071616.1"/>
</dbReference>